<dbReference type="Proteomes" id="UP000002668">
    <property type="component" value="Genome"/>
</dbReference>
<reference evidence="2" key="1">
    <citation type="journal article" date="2011" name="Nat. Commun.">
        <title>Effector diversification within compartments of the Leptosphaeria maculans genome affected by Repeat-Induced Point mutations.</title>
        <authorList>
            <person name="Rouxel T."/>
            <person name="Grandaubert J."/>
            <person name="Hane J.K."/>
            <person name="Hoede C."/>
            <person name="van de Wouw A.P."/>
            <person name="Couloux A."/>
            <person name="Dominguez V."/>
            <person name="Anthouard V."/>
            <person name="Bally P."/>
            <person name="Bourras S."/>
            <person name="Cozijnsen A.J."/>
            <person name="Ciuffetti L.M."/>
            <person name="Degrave A."/>
            <person name="Dilmaghani A."/>
            <person name="Duret L."/>
            <person name="Fudal I."/>
            <person name="Goodwin S.B."/>
            <person name="Gout L."/>
            <person name="Glaser N."/>
            <person name="Linglin J."/>
            <person name="Kema G.H.J."/>
            <person name="Lapalu N."/>
            <person name="Lawrence C.B."/>
            <person name="May K."/>
            <person name="Meyer M."/>
            <person name="Ollivier B."/>
            <person name="Poulain J."/>
            <person name="Schoch C.L."/>
            <person name="Simon A."/>
            <person name="Spatafora J.W."/>
            <person name="Stachowiak A."/>
            <person name="Turgeon B.G."/>
            <person name="Tyler B.M."/>
            <person name="Vincent D."/>
            <person name="Weissenbach J."/>
            <person name="Amselem J."/>
            <person name="Quesneville H."/>
            <person name="Oliver R.P."/>
            <person name="Wincker P."/>
            <person name="Balesdent M.-H."/>
            <person name="Howlett B.J."/>
        </authorList>
    </citation>
    <scope>NUCLEOTIDE SEQUENCE [LARGE SCALE GENOMIC DNA]</scope>
    <source>
        <strain evidence="2">JN3 / isolate v23.1.3 / race Av1-4-5-6-7-8</strain>
    </source>
</reference>
<evidence type="ECO:0000313" key="1">
    <source>
        <dbReference type="EMBL" id="CBX94889.1"/>
    </source>
</evidence>
<dbReference type="InParanoid" id="E4ZTN3"/>
<sequence length="41" mass="4582">MGEWLMGVDVVGYLLCLGELERKEREKTASFKRLVPAGSGR</sequence>
<dbReference type="AlphaFoldDB" id="E4ZTN3"/>
<proteinExistence type="predicted"/>
<dbReference type="HOGENOM" id="CLU_3279635_0_0_1"/>
<organism evidence="2">
    <name type="scientific">Leptosphaeria maculans (strain JN3 / isolate v23.1.3 / race Av1-4-5-6-7-8)</name>
    <name type="common">Blackleg fungus</name>
    <name type="synonym">Phoma lingam</name>
    <dbReference type="NCBI Taxonomy" id="985895"/>
    <lineage>
        <taxon>Eukaryota</taxon>
        <taxon>Fungi</taxon>
        <taxon>Dikarya</taxon>
        <taxon>Ascomycota</taxon>
        <taxon>Pezizomycotina</taxon>
        <taxon>Dothideomycetes</taxon>
        <taxon>Pleosporomycetidae</taxon>
        <taxon>Pleosporales</taxon>
        <taxon>Pleosporineae</taxon>
        <taxon>Leptosphaeriaceae</taxon>
        <taxon>Plenodomus</taxon>
        <taxon>Plenodomus lingam/Leptosphaeria maculans species complex</taxon>
    </lineage>
</organism>
<keyword evidence="2" id="KW-1185">Reference proteome</keyword>
<gene>
    <name evidence="1" type="ORF">LEMA_uP118920.1</name>
</gene>
<evidence type="ECO:0000313" key="2">
    <source>
        <dbReference type="Proteomes" id="UP000002668"/>
    </source>
</evidence>
<dbReference type="VEuPathDB" id="FungiDB:LEMA_uP118920.1"/>
<accession>E4ZTN3</accession>
<name>E4ZTN3_LEPMJ</name>
<dbReference type="EMBL" id="FP929125">
    <property type="protein sequence ID" value="CBX94889.1"/>
    <property type="molecule type" value="Genomic_DNA"/>
</dbReference>
<protein>
    <submittedName>
        <fullName evidence="1">Predicted protein</fullName>
    </submittedName>
</protein>